<evidence type="ECO:0000313" key="1">
    <source>
        <dbReference type="EMBL" id="PNX63719.1"/>
    </source>
</evidence>
<comment type="caution">
    <text evidence="1">The sequence shown here is derived from an EMBL/GenBank/DDBJ whole genome shotgun (WGS) entry which is preliminary data.</text>
</comment>
<sequence>MLVLVMTSKGGMKYHIKGCAGQGGFAQVYKANVNSDPDDVV</sequence>
<name>A0A2K3KBU4_TRIPR</name>
<evidence type="ECO:0000313" key="2">
    <source>
        <dbReference type="Proteomes" id="UP000236291"/>
    </source>
</evidence>
<dbReference type="EMBL" id="ASHM01158068">
    <property type="protein sequence ID" value="PNX63719.1"/>
    <property type="molecule type" value="Genomic_DNA"/>
</dbReference>
<dbReference type="AlphaFoldDB" id="A0A2K3KBU4"/>
<dbReference type="STRING" id="57577.A0A2K3KBU4"/>
<protein>
    <submittedName>
        <fullName evidence="1">Uncharacterized protein</fullName>
    </submittedName>
</protein>
<reference evidence="1 2" key="2">
    <citation type="journal article" date="2017" name="Front. Plant Sci.">
        <title>Gene Classification and Mining of Molecular Markers Useful in Red Clover (Trifolium pratense) Breeding.</title>
        <authorList>
            <person name="Istvanek J."/>
            <person name="Dluhosova J."/>
            <person name="Dluhos P."/>
            <person name="Patkova L."/>
            <person name="Nedelnik J."/>
            <person name="Repkova J."/>
        </authorList>
    </citation>
    <scope>NUCLEOTIDE SEQUENCE [LARGE SCALE GENOMIC DNA]</scope>
    <source>
        <strain evidence="2">cv. Tatra</strain>
        <tissue evidence="1">Young leaves</tissue>
    </source>
</reference>
<feature type="non-terminal residue" evidence="1">
    <location>
        <position position="41"/>
    </location>
</feature>
<accession>A0A2K3KBU4</accession>
<gene>
    <name evidence="1" type="ORF">L195_g061771</name>
</gene>
<reference evidence="1 2" key="1">
    <citation type="journal article" date="2014" name="Am. J. Bot.">
        <title>Genome assembly and annotation for red clover (Trifolium pratense; Fabaceae).</title>
        <authorList>
            <person name="Istvanek J."/>
            <person name="Jaros M."/>
            <person name="Krenek A."/>
            <person name="Repkova J."/>
        </authorList>
    </citation>
    <scope>NUCLEOTIDE SEQUENCE [LARGE SCALE GENOMIC DNA]</scope>
    <source>
        <strain evidence="2">cv. Tatra</strain>
        <tissue evidence="1">Young leaves</tissue>
    </source>
</reference>
<organism evidence="1 2">
    <name type="scientific">Trifolium pratense</name>
    <name type="common">Red clover</name>
    <dbReference type="NCBI Taxonomy" id="57577"/>
    <lineage>
        <taxon>Eukaryota</taxon>
        <taxon>Viridiplantae</taxon>
        <taxon>Streptophyta</taxon>
        <taxon>Embryophyta</taxon>
        <taxon>Tracheophyta</taxon>
        <taxon>Spermatophyta</taxon>
        <taxon>Magnoliopsida</taxon>
        <taxon>eudicotyledons</taxon>
        <taxon>Gunneridae</taxon>
        <taxon>Pentapetalae</taxon>
        <taxon>rosids</taxon>
        <taxon>fabids</taxon>
        <taxon>Fabales</taxon>
        <taxon>Fabaceae</taxon>
        <taxon>Papilionoideae</taxon>
        <taxon>50 kb inversion clade</taxon>
        <taxon>NPAAA clade</taxon>
        <taxon>Hologalegina</taxon>
        <taxon>IRL clade</taxon>
        <taxon>Trifolieae</taxon>
        <taxon>Trifolium</taxon>
    </lineage>
</organism>
<proteinExistence type="predicted"/>
<dbReference type="Proteomes" id="UP000236291">
    <property type="component" value="Unassembled WGS sequence"/>
</dbReference>